<keyword evidence="2" id="KW-1185">Reference proteome</keyword>
<sequence length="253" mass="28247">YFLHLFLDTTVGVFILYGYLSIVERIARRYGIRGLQSGDYGDPPVISKWVKQTLIFAGCLLLMKGTVVLAISIFPFLFTLGNWIMTPVRSFNSQEIEIVFVMAIAPLILNIFEFWIVDQVIKQRVFKPDGASAGSSNGRETDHNMYASVARSDEFDQGISGGSGPDRHSISPIELEEIQVHGFDVDDYDNNDDDDDDDDDDKGTARTPALPVQHSRVSRTRHGLSSSYSLDGEDHDDLPGDQELGLHHVKLKP</sequence>
<evidence type="ECO:0000313" key="2">
    <source>
        <dbReference type="Proteomes" id="UP001145114"/>
    </source>
</evidence>
<evidence type="ECO:0000313" key="1">
    <source>
        <dbReference type="EMBL" id="KAJ1678302.1"/>
    </source>
</evidence>
<dbReference type="EMBL" id="JAMZIH010001312">
    <property type="protein sequence ID" value="KAJ1678302.1"/>
    <property type="molecule type" value="Genomic_DNA"/>
</dbReference>
<proteinExistence type="predicted"/>
<reference evidence="1" key="1">
    <citation type="submission" date="2022-06" db="EMBL/GenBank/DDBJ databases">
        <title>Phylogenomic reconstructions and comparative analyses of Kickxellomycotina fungi.</title>
        <authorList>
            <person name="Reynolds N.K."/>
            <person name="Stajich J.E."/>
            <person name="Barry K."/>
            <person name="Grigoriev I.V."/>
            <person name="Crous P."/>
            <person name="Smith M.E."/>
        </authorList>
    </citation>
    <scope>NUCLEOTIDE SEQUENCE</scope>
    <source>
        <strain evidence="1">RSA 2271</strain>
    </source>
</reference>
<gene>
    <name evidence="1" type="ORF">EV182_004341</name>
</gene>
<dbReference type="Proteomes" id="UP001145114">
    <property type="component" value="Unassembled WGS sequence"/>
</dbReference>
<comment type="caution">
    <text evidence="1">The sequence shown here is derived from an EMBL/GenBank/DDBJ whole genome shotgun (WGS) entry which is preliminary data.</text>
</comment>
<accession>A0ACC1HQ09</accession>
<feature type="non-terminal residue" evidence="1">
    <location>
        <position position="1"/>
    </location>
</feature>
<organism evidence="1 2">
    <name type="scientific">Spiromyces aspiralis</name>
    <dbReference type="NCBI Taxonomy" id="68401"/>
    <lineage>
        <taxon>Eukaryota</taxon>
        <taxon>Fungi</taxon>
        <taxon>Fungi incertae sedis</taxon>
        <taxon>Zoopagomycota</taxon>
        <taxon>Kickxellomycotina</taxon>
        <taxon>Kickxellomycetes</taxon>
        <taxon>Kickxellales</taxon>
        <taxon>Kickxellaceae</taxon>
        <taxon>Spiromyces</taxon>
    </lineage>
</organism>
<name>A0ACC1HQ09_9FUNG</name>
<protein>
    <submittedName>
        <fullName evidence="1">Uncharacterized protein</fullName>
    </submittedName>
</protein>